<comment type="caution">
    <text evidence="1">The sequence shown here is derived from an EMBL/GenBank/DDBJ whole genome shotgun (WGS) entry which is preliminary data.</text>
</comment>
<protein>
    <submittedName>
        <fullName evidence="1">Uncharacterized protein</fullName>
    </submittedName>
</protein>
<organism evidence="1 2">
    <name type="scientific">Spirosoma utsteinense</name>
    <dbReference type="NCBI Taxonomy" id="2585773"/>
    <lineage>
        <taxon>Bacteria</taxon>
        <taxon>Pseudomonadati</taxon>
        <taxon>Bacteroidota</taxon>
        <taxon>Cytophagia</taxon>
        <taxon>Cytophagales</taxon>
        <taxon>Cytophagaceae</taxon>
        <taxon>Spirosoma</taxon>
    </lineage>
</organism>
<proteinExistence type="predicted"/>
<gene>
    <name evidence="1" type="ORF">FH603_5887</name>
</gene>
<accession>A0ABR6WFM7</accession>
<dbReference type="Proteomes" id="UP000700732">
    <property type="component" value="Unassembled WGS sequence"/>
</dbReference>
<dbReference type="EMBL" id="VFIA01000126">
    <property type="protein sequence ID" value="MBC3795350.1"/>
    <property type="molecule type" value="Genomic_DNA"/>
</dbReference>
<dbReference type="RefSeq" id="WP_186742651.1">
    <property type="nucleotide sequence ID" value="NZ_VFIA01000126.1"/>
</dbReference>
<reference evidence="1 2" key="1">
    <citation type="submission" date="2019-06" db="EMBL/GenBank/DDBJ databases">
        <title>Spirosoma utsteinense sp. nov. isolated from Antarctic ice-free soils.</title>
        <authorList>
            <person name="Tahon G."/>
        </authorList>
    </citation>
    <scope>NUCLEOTIDE SEQUENCE [LARGE SCALE GENOMIC DNA]</scope>
    <source>
        <strain evidence="1 2">LMG 31447</strain>
    </source>
</reference>
<name>A0ABR6WFM7_9BACT</name>
<evidence type="ECO:0000313" key="1">
    <source>
        <dbReference type="EMBL" id="MBC3795350.1"/>
    </source>
</evidence>
<evidence type="ECO:0000313" key="2">
    <source>
        <dbReference type="Proteomes" id="UP000700732"/>
    </source>
</evidence>
<keyword evidence="2" id="KW-1185">Reference proteome</keyword>
<sequence length="311" mass="34593">MQDKDLMTIFSALKVGDFKGINISLIFKDHPANSEGDSYAERIANIAINEGFAERASSGFGTRFYGSGNFLKLSLEGRQYPTYQTYCDRHRKPDFCISNSVVGDNNLGITQGYDFHASSIINTTIHQNMSVSEYINQILHDAEEGYAAHPTRGTSDEYEKAFAKVLRHGLVKPKSKSSYELTLEGERAIELGGFDDWKKYKEQQESQRHASIHVSGGNTIIGSYNSGVSQAQDGSLINTGSKVRIDSHIEFNKGSFESLVQKLSDSQISQQDIEELKGILESDNPSKDKEIFGDKTNEWVSKMISNTNSKS</sequence>